<dbReference type="Gene3D" id="3.30.300.30">
    <property type="match status" value="1"/>
</dbReference>
<dbReference type="Gene3D" id="3.30.70.3290">
    <property type="match status" value="1"/>
</dbReference>
<dbReference type="GO" id="GO:0044550">
    <property type="term" value="P:secondary metabolite biosynthetic process"/>
    <property type="evidence" value="ECO:0007669"/>
    <property type="project" value="UniProtKB-ARBA"/>
</dbReference>
<accession>A0A022XFL8</accession>
<dbReference type="Pfam" id="PF07993">
    <property type="entry name" value="NAD_binding_4"/>
    <property type="match status" value="1"/>
</dbReference>
<dbReference type="SUPFAM" id="SSF55048">
    <property type="entry name" value="Probable ACP-binding domain of malonyl-CoA ACP transacylase"/>
    <property type="match status" value="1"/>
</dbReference>
<keyword evidence="2" id="KW-0597">Phosphoprotein</keyword>
<dbReference type="InterPro" id="IPR000873">
    <property type="entry name" value="AMP-dep_synth/lig_dom"/>
</dbReference>
<dbReference type="InterPro" id="IPR036291">
    <property type="entry name" value="NAD(P)-bd_dom_sf"/>
</dbReference>
<protein>
    <recommendedName>
        <fullName evidence="11">Polyketide synthase</fullName>
    </recommendedName>
</protein>
<dbReference type="CDD" id="cd08956">
    <property type="entry name" value="KR_3_FAS_SDR_x"/>
    <property type="match status" value="1"/>
</dbReference>
<dbReference type="Gene3D" id="2.30.38.10">
    <property type="entry name" value="Luciferase, Domain 3"/>
    <property type="match status" value="1"/>
</dbReference>
<dbReference type="InterPro" id="IPR013120">
    <property type="entry name" value="FAR_NAD-bd"/>
</dbReference>
<dbReference type="InterPro" id="IPR016036">
    <property type="entry name" value="Malonyl_transacylase_ACP-bd"/>
</dbReference>
<feature type="domain" description="Ketosynthase family 3 (KS3)" evidence="8">
    <location>
        <begin position="624"/>
        <end position="1047"/>
    </location>
</feature>
<dbReference type="Gene3D" id="3.40.47.10">
    <property type="match status" value="1"/>
</dbReference>
<dbReference type="InterPro" id="IPR016039">
    <property type="entry name" value="Thiolase-like"/>
</dbReference>
<dbReference type="SUPFAM" id="SSF53901">
    <property type="entry name" value="Thiolase-like"/>
    <property type="match status" value="1"/>
</dbReference>
<dbReference type="HOGENOM" id="CLU_000022_1_1_1"/>
<feature type="compositionally biased region" description="Polar residues" evidence="6">
    <location>
        <begin position="2105"/>
        <end position="2115"/>
    </location>
</feature>
<gene>
    <name evidence="9" type="ORF">H105_08302</name>
</gene>
<dbReference type="PANTHER" id="PTHR43775:SF51">
    <property type="entry name" value="INACTIVE PHENOLPHTHIOCEROL SYNTHESIS POLYKETIDE SYNTHASE TYPE I PKS1-RELATED"/>
    <property type="match status" value="1"/>
</dbReference>
<dbReference type="NCBIfam" id="TIGR01733">
    <property type="entry name" value="AA-adenyl-dom"/>
    <property type="match status" value="1"/>
</dbReference>
<dbReference type="SUPFAM" id="SSF52151">
    <property type="entry name" value="FabD/lysophospholipase-like"/>
    <property type="match status" value="1"/>
</dbReference>
<dbReference type="PROSITE" id="PS00455">
    <property type="entry name" value="AMP_BINDING"/>
    <property type="match status" value="1"/>
</dbReference>
<evidence type="ECO:0000256" key="3">
    <source>
        <dbReference type="ARBA" id="ARBA00022598"/>
    </source>
</evidence>
<dbReference type="SMART" id="SM00827">
    <property type="entry name" value="PKS_AT"/>
    <property type="match status" value="1"/>
</dbReference>
<organism evidence="9 10">
    <name type="scientific">Trichophyton soudanense CBS 452.61</name>
    <dbReference type="NCBI Taxonomy" id="1215331"/>
    <lineage>
        <taxon>Eukaryota</taxon>
        <taxon>Fungi</taxon>
        <taxon>Dikarya</taxon>
        <taxon>Ascomycota</taxon>
        <taxon>Pezizomycotina</taxon>
        <taxon>Eurotiomycetes</taxon>
        <taxon>Eurotiomycetidae</taxon>
        <taxon>Onygenales</taxon>
        <taxon>Arthrodermataceae</taxon>
        <taxon>Trichophyton</taxon>
    </lineage>
</organism>
<dbReference type="PROSITE" id="PS50075">
    <property type="entry name" value="CARRIER"/>
    <property type="match status" value="2"/>
</dbReference>
<dbReference type="InterPro" id="IPR016035">
    <property type="entry name" value="Acyl_Trfase/lysoPLipase"/>
</dbReference>
<sequence>MLNHERTYSLSDQDYQSLVYDFNAAEDFSLLGGRLDQLFEKIVDTFPKNTALIHRDTEITFSELNESANKLARSFIKRGLKQGDLVGLAVSRSIDLIVVVLAVLKLGAAYVPIDPLFPAERINQMVSDAGPKLILLSGSPSKGLASWKDICISVDEARDNSIVDTTNLEADIQPHDLSYVIYTSGSTGKPKGVEISHGAAANFLSSLRKYEPGCNEHDILLAITTVSFDMSALELLLPLVSGTTMVIADTTAVKNPRELLELMRRHHVTILQATPATWTMLLESGWKRDPRLSKIICGGEPLTRQLADRLLAAADSVWNVYGPSETTYGSVGRVGEGDIVVGKPVVNGRIYVLDDNLSPAPIGCEGEIYIGGGSVSNGYRNNAELTRARFLANPFHGGLFFRTGDLGRFLAPGKLQVVGRIDGVVKIRGHRIDVGDIEAVLLDHASVAAAVVISHDDRLVAYCVLDQALSSDVSLDTLLRPWVAERLPAYMLPAFFVQMDALPLSPNEKVNRKALPNPLEAIQSQASKQPTSELEQQLLAIWADILGHNRFGIEDNFFNLGGDSVRIIRMQTILERLLHRPIPTPKLFEHYTIKALAAYLTGIGMKSTGTQELNTTSDRFIGSHEDIAIVSMACRLPGGVTTPEEFWQLLQNGGDTIIDVPEDRWDAAKLYNSNPDIEGTSYCVRGGFLDSVYSYDASFFGISPREAQAMDPAQNLMLELGWESFERAGYTKERLRGSATGVFIGVSNNGTTNSTPPNLKGYSITGSASAAMSGRLSYTLGLEGPSLVVDTACSSSLVATHLACNALRQGECNMALVGGVSLLLTPGIHIEFSKLRGLSADGRCRAFSQDTDGTGFSEGATSIVLKRLSDAQRDGDTIHAVLRGTAVMHGGYSAGLTVPNSPGQVKLIRSALAQGAMKPCDIDYIEAHGTATKLGDPIEATALAEVFGNGRCSPDPLRLGSAKSNVGHTQAAAGLVGLLKVVLSMRYNIIPKTLHVNEPTRSVDWKGANMELVLAPQPWPPRDRRLRRAGISAFGIGGTNAHVIVEEPPKLLVRKNGCALPTLVPSAIPFLLSGGSESALRAQAEKLRLHIDSGIGKEDHLIDVAFSLATTRTHLQRRQVVVASNKAQMLEALTSVSSSSDKLFNVNEVGKPKLGMLFTGQGSQRLGMGKELYSVYPVFQASLDKIAALFTQLEIPFLDIMWAQPESTHASLLNRTDYTQAALFALEVSLWNLWQSWGVQPDFLLGHSVGEIAAAHVSGILNLSDACRLVAMRGSLMQGLPSQGKMASVEASSIEVEEAVNELSKRDEVEIAGYNTPSQIVISGNSEAVEAVTAHIARMGRKTKLLDTSHAFHSAHMNGMLDAFRAVAQDLQFETANIPIISSMTGSLAEAGELQCAEYWVQQARRAVRFSDAFQELTKQGADVFLEIGPSSTLCGLGAACVSDTSQMSRALWLPSLKPRADEVSVIQNSAHELHMRHVPINWAEYFKPFDCERVSLPTYAFQRVPYQPTTKASWLNGLTQRNESRTVVSGVENMKFEMNWRQLSVDKTWPRGIWGLFNLFNETTWMIAAHRALESSGAQLVHIAKLQDAVQLDGVLVFWDSDADVIQKAHAFTAAALAHLQEASNIGFTAPIVWVTRHAIGAGAKDQPIGLGAGPLWGLMRTTRSEHPELHLRLVDVDDETSLAALGTALAADSQTEISIRKGQLLVPHLERANLASAPAGKPLLRTDGAVLVTGGLGDLGGRVSRRLVSCHGVRDLVLLSRNGKVSTRADAFVVELGKLGANVTIARCDVSDLDSLKIVMQEFTAARPLRGVIHAAGVVDSGVLSSLTPEKCVTTFAPKVDGLWNLHQLTKDMDLDIFMMFSSISGIMGLPGLGNYAAANSFIDTLSYLRHSQGLPATSVAYGVWGGDGMATTLVSTTRYHLSQLGLGFLEPEDGLKLFEQGVQCGKPLTIAAVLDLKRLKSYYGEQGGIPPLLRSILGEQNVKLPVNIDMNLRDLLTNAAPAQHGSIVLHIVRKAIAKALGYAQMDEMDPSQPLKELGIDSLTAILVRNHLATLTGMTLPPNIALLRPNMKSLGEFILSLLRDNIDIGSTSSPKANGLSRPNGVSSSNGSPKTNNTTNGIHGTNGTRGSNGVSHTNGSKSNAEAKSNGGVKANGSAPQTVPRVDMAAIKRGVLDSSFQFENITQHPLSRLNTPKAVFVTGPTGFVGAFMVHEFLKRGIAVYCLIRSNNLDQAQERMTQTLREYDLWNPEYAPLIHPIIGDLSQPLLGLREDMFDELADVVDAIIHSGALVDWMRPLEDYIGPNILGTHEILRLASHGRGKAVHFISTISTLPIHLGYGLTELDGEYGYGTSKYLAERMIVAARFRGAVASSYRLPFVAASGTNGRFRLDRGDFLNNLVMGSLDLGAFPSLNATLSSVLPVDYLCSTIAMIITEDQGRIGEDYDFVNPHAPTFDTFFGFMGAASGNLELLPFSQWHCRALEYATLNPKSPLARITTVLDGYTDETAGALLKGSPVGKHVFGLDVYPAPLIGEEYIHKYLDSINCTRQNGGL</sequence>
<dbReference type="Pfam" id="PF00550">
    <property type="entry name" value="PP-binding"/>
    <property type="match status" value="2"/>
</dbReference>
<dbReference type="InterPro" id="IPR013968">
    <property type="entry name" value="PKS_KR"/>
</dbReference>
<dbReference type="Pfam" id="PF00501">
    <property type="entry name" value="AMP-binding"/>
    <property type="match status" value="1"/>
</dbReference>
<dbReference type="CDD" id="cd05930">
    <property type="entry name" value="A_NRPS"/>
    <property type="match status" value="1"/>
</dbReference>
<dbReference type="InterPro" id="IPR014043">
    <property type="entry name" value="Acyl_transferase_dom"/>
</dbReference>
<dbReference type="SMART" id="SM00825">
    <property type="entry name" value="PKS_KS"/>
    <property type="match status" value="1"/>
</dbReference>
<dbReference type="Pfam" id="PF00109">
    <property type="entry name" value="ketoacyl-synt"/>
    <property type="match status" value="1"/>
</dbReference>
<dbReference type="CDD" id="cd00833">
    <property type="entry name" value="PKS"/>
    <property type="match status" value="1"/>
</dbReference>
<dbReference type="Gene3D" id="1.10.1200.10">
    <property type="entry name" value="ACP-like"/>
    <property type="match status" value="2"/>
</dbReference>
<dbReference type="Proteomes" id="UP000023623">
    <property type="component" value="Unassembled WGS sequence"/>
</dbReference>
<dbReference type="EMBL" id="KK208939">
    <property type="protein sequence ID" value="EZF69148.1"/>
    <property type="molecule type" value="Genomic_DNA"/>
</dbReference>
<dbReference type="InterPro" id="IPR014031">
    <property type="entry name" value="Ketoacyl_synth_C"/>
</dbReference>
<reference evidence="9 10" key="1">
    <citation type="submission" date="2014-02" db="EMBL/GenBank/DDBJ databases">
        <title>The Genome Sequence of Trichophyton rubrum (morphotype soudanense) CBS 452.61.</title>
        <authorList>
            <consortium name="The Broad Institute Genomics Platform"/>
            <person name="Cuomo C.A."/>
            <person name="White T.C."/>
            <person name="Graser Y."/>
            <person name="Martinez-Rossi N."/>
            <person name="Heitman J."/>
            <person name="Young S.K."/>
            <person name="Zeng Q."/>
            <person name="Gargeya S."/>
            <person name="Abouelleil A."/>
            <person name="Alvarado L."/>
            <person name="Chapman S.B."/>
            <person name="Gainer-Dewar J."/>
            <person name="Goldberg J."/>
            <person name="Griggs A."/>
            <person name="Gujja S."/>
            <person name="Hansen M."/>
            <person name="Howarth C."/>
            <person name="Imamovic A."/>
            <person name="Larimer J."/>
            <person name="Martinez D."/>
            <person name="Murphy C."/>
            <person name="Pearson M.D."/>
            <person name="Persinoti G."/>
            <person name="Poon T."/>
            <person name="Priest M."/>
            <person name="Roberts A.D."/>
            <person name="Saif S."/>
            <person name="Shea T.D."/>
            <person name="Sykes S.N."/>
            <person name="Wortman J."/>
            <person name="Nusbaum C."/>
            <person name="Birren B."/>
        </authorList>
    </citation>
    <scope>NUCLEOTIDE SEQUENCE [LARGE SCALE GENOMIC DNA]</scope>
    <source>
        <strain evidence="9 10">CBS 452.61</strain>
    </source>
</reference>
<feature type="region of interest" description="Disordered" evidence="6">
    <location>
        <begin position="2093"/>
        <end position="2161"/>
    </location>
</feature>
<dbReference type="FunFam" id="3.40.366.10:FF:000002">
    <property type="entry name" value="Probable polyketide synthase 2"/>
    <property type="match status" value="1"/>
</dbReference>
<dbReference type="FunFam" id="3.40.47.10:FF:000019">
    <property type="entry name" value="Polyketide synthase type I"/>
    <property type="match status" value="1"/>
</dbReference>
<keyword evidence="10" id="KW-1185">Reference proteome</keyword>
<keyword evidence="1" id="KW-0596">Phosphopantetheine</keyword>
<dbReference type="InterPro" id="IPR020841">
    <property type="entry name" value="PKS_Beta-ketoAc_synthase_dom"/>
</dbReference>
<dbReference type="SUPFAM" id="SSF56801">
    <property type="entry name" value="Acetyl-CoA synthetase-like"/>
    <property type="match status" value="1"/>
</dbReference>
<keyword evidence="3" id="KW-0436">Ligase</keyword>
<evidence type="ECO:0000256" key="4">
    <source>
        <dbReference type="ARBA" id="ARBA00022679"/>
    </source>
</evidence>
<dbReference type="InterPro" id="IPR014030">
    <property type="entry name" value="Ketoacyl_synth_N"/>
</dbReference>
<dbReference type="SMART" id="SM00823">
    <property type="entry name" value="PKS_PP"/>
    <property type="match status" value="2"/>
</dbReference>
<evidence type="ECO:0000259" key="7">
    <source>
        <dbReference type="PROSITE" id="PS50075"/>
    </source>
</evidence>
<keyword evidence="5" id="KW-0511">Multifunctional enzyme</keyword>
<keyword evidence="4" id="KW-0808">Transferase</keyword>
<evidence type="ECO:0008006" key="11">
    <source>
        <dbReference type="Google" id="ProtNLM"/>
    </source>
</evidence>
<dbReference type="GO" id="GO:0031177">
    <property type="term" value="F:phosphopantetheine binding"/>
    <property type="evidence" value="ECO:0007669"/>
    <property type="project" value="InterPro"/>
</dbReference>
<feature type="compositionally biased region" description="Low complexity" evidence="6">
    <location>
        <begin position="2116"/>
        <end position="2130"/>
    </location>
</feature>
<dbReference type="InterPro" id="IPR045851">
    <property type="entry name" value="AMP-bd_C_sf"/>
</dbReference>
<dbReference type="GO" id="GO:0004312">
    <property type="term" value="F:fatty acid synthase activity"/>
    <property type="evidence" value="ECO:0007669"/>
    <property type="project" value="TreeGrafter"/>
</dbReference>
<evidence type="ECO:0000256" key="2">
    <source>
        <dbReference type="ARBA" id="ARBA00022553"/>
    </source>
</evidence>
<dbReference type="InterPro" id="IPR032821">
    <property type="entry name" value="PKS_assoc"/>
</dbReference>
<dbReference type="Gene3D" id="3.40.50.980">
    <property type="match status" value="2"/>
</dbReference>
<dbReference type="InterPro" id="IPR006162">
    <property type="entry name" value="Ppantetheine_attach_site"/>
</dbReference>
<dbReference type="InterPro" id="IPR020806">
    <property type="entry name" value="PKS_PP-bd"/>
</dbReference>
<dbReference type="InterPro" id="IPR025110">
    <property type="entry name" value="AMP-bd_C"/>
</dbReference>
<dbReference type="InterPro" id="IPR010071">
    <property type="entry name" value="AA_adenyl_dom"/>
</dbReference>
<name>A0A022XFL8_TRISD</name>
<dbReference type="OrthoDB" id="5334845at2759"/>
<dbReference type="SUPFAM" id="SSF51735">
    <property type="entry name" value="NAD(P)-binding Rossmann-fold domains"/>
    <property type="match status" value="3"/>
</dbReference>
<dbReference type="Pfam" id="PF08659">
    <property type="entry name" value="KR"/>
    <property type="match status" value="1"/>
</dbReference>
<proteinExistence type="predicted"/>
<dbReference type="Gene3D" id="3.40.366.10">
    <property type="entry name" value="Malonyl-Coenzyme A Acyl Carrier Protein, domain 2"/>
    <property type="match status" value="1"/>
</dbReference>
<evidence type="ECO:0000259" key="8">
    <source>
        <dbReference type="PROSITE" id="PS52004"/>
    </source>
</evidence>
<dbReference type="SUPFAM" id="SSF47336">
    <property type="entry name" value="ACP-like"/>
    <property type="match status" value="2"/>
</dbReference>
<dbReference type="InterPro" id="IPR057326">
    <property type="entry name" value="KR_dom"/>
</dbReference>
<dbReference type="InterPro" id="IPR009081">
    <property type="entry name" value="PP-bd_ACP"/>
</dbReference>
<evidence type="ECO:0000256" key="6">
    <source>
        <dbReference type="SAM" id="MobiDB-lite"/>
    </source>
</evidence>
<dbReference type="Pfam" id="PF02801">
    <property type="entry name" value="Ketoacyl-synt_C"/>
    <property type="match status" value="1"/>
</dbReference>
<dbReference type="GO" id="GO:0016874">
    <property type="term" value="F:ligase activity"/>
    <property type="evidence" value="ECO:0007669"/>
    <property type="project" value="UniProtKB-KW"/>
</dbReference>
<evidence type="ECO:0000313" key="9">
    <source>
        <dbReference type="EMBL" id="EZF69148.1"/>
    </source>
</evidence>
<evidence type="ECO:0000313" key="10">
    <source>
        <dbReference type="Proteomes" id="UP000023623"/>
    </source>
</evidence>
<dbReference type="Pfam" id="PF00698">
    <property type="entry name" value="Acyl_transf_1"/>
    <property type="match status" value="1"/>
</dbReference>
<dbReference type="SMART" id="SM00822">
    <property type="entry name" value="PKS_KR"/>
    <property type="match status" value="1"/>
</dbReference>
<dbReference type="Gene3D" id="3.40.50.720">
    <property type="entry name" value="NAD(P)-binding Rossmann-like Domain"/>
    <property type="match status" value="2"/>
</dbReference>
<dbReference type="InterPro" id="IPR020845">
    <property type="entry name" value="AMP-binding_CS"/>
</dbReference>
<dbReference type="InterPro" id="IPR050091">
    <property type="entry name" value="PKS_NRPS_Biosynth_Enz"/>
</dbReference>
<dbReference type="PANTHER" id="PTHR43775">
    <property type="entry name" value="FATTY ACID SYNTHASE"/>
    <property type="match status" value="1"/>
</dbReference>
<dbReference type="GO" id="GO:0006633">
    <property type="term" value="P:fatty acid biosynthetic process"/>
    <property type="evidence" value="ECO:0007669"/>
    <property type="project" value="TreeGrafter"/>
</dbReference>
<dbReference type="Pfam" id="PF13193">
    <property type="entry name" value="AMP-binding_C"/>
    <property type="match status" value="1"/>
</dbReference>
<feature type="domain" description="Carrier" evidence="7">
    <location>
        <begin position="529"/>
        <end position="604"/>
    </location>
</feature>
<dbReference type="PROSITE" id="PS52004">
    <property type="entry name" value="KS3_2"/>
    <property type="match status" value="1"/>
</dbReference>
<feature type="compositionally biased region" description="Polar residues" evidence="6">
    <location>
        <begin position="2132"/>
        <end position="2147"/>
    </location>
</feature>
<dbReference type="FunFam" id="3.40.50.980:FF:000001">
    <property type="entry name" value="Non-ribosomal peptide synthetase"/>
    <property type="match status" value="1"/>
</dbReference>
<dbReference type="InterPro" id="IPR001227">
    <property type="entry name" value="Ac_transferase_dom_sf"/>
</dbReference>
<evidence type="ECO:0000256" key="5">
    <source>
        <dbReference type="ARBA" id="ARBA00023268"/>
    </source>
</evidence>
<evidence type="ECO:0000256" key="1">
    <source>
        <dbReference type="ARBA" id="ARBA00022450"/>
    </source>
</evidence>
<dbReference type="Pfam" id="PF16197">
    <property type="entry name" value="KAsynt_C_assoc"/>
    <property type="match status" value="1"/>
</dbReference>
<dbReference type="PROSITE" id="PS00012">
    <property type="entry name" value="PHOSPHOPANTETHEINE"/>
    <property type="match status" value="1"/>
</dbReference>
<dbReference type="InterPro" id="IPR036736">
    <property type="entry name" value="ACP-like_sf"/>
</dbReference>
<feature type="domain" description="Carrier" evidence="7">
    <location>
        <begin position="2009"/>
        <end position="2084"/>
    </location>
</feature>